<organism evidence="1 2">
    <name type="scientific">Variovorax paradoxus</name>
    <dbReference type="NCBI Taxonomy" id="34073"/>
    <lineage>
        <taxon>Bacteria</taxon>
        <taxon>Pseudomonadati</taxon>
        <taxon>Pseudomonadota</taxon>
        <taxon>Betaproteobacteria</taxon>
        <taxon>Burkholderiales</taxon>
        <taxon>Comamonadaceae</taxon>
        <taxon>Variovorax</taxon>
    </lineage>
</organism>
<sequence length="200" mass="22235">MPPSTEVLRQLSDFASGKTPVPEFEQQLYNDPDIETLLSAESAPRFCQTGTTLFHYLIGLDLSDPGHVLNAQDVLVSLLQKHGVETALAGTATAEYALLLDAQPRWLDADVKFLASLLDAAPPLPSKQRKAWLRQRILELFKYAKQPPRWLQSPAWPIGDAGPLVFLGQFPVADYFHDEAAVYVFHDPAKDAFTTFVQLC</sequence>
<dbReference type="RefSeq" id="WP_209536979.1">
    <property type="nucleotide sequence ID" value="NZ_JAUSRU010000014.1"/>
</dbReference>
<gene>
    <name evidence="1" type="ORF">J2738_005836</name>
</gene>
<dbReference type="EMBL" id="JAVDQZ010000011">
    <property type="protein sequence ID" value="MDR6429662.1"/>
    <property type="molecule type" value="Genomic_DNA"/>
</dbReference>
<protein>
    <submittedName>
        <fullName evidence="1">Uncharacterized protein</fullName>
    </submittedName>
</protein>
<comment type="caution">
    <text evidence="1">The sequence shown here is derived from an EMBL/GenBank/DDBJ whole genome shotgun (WGS) entry which is preliminary data.</text>
</comment>
<reference evidence="1" key="1">
    <citation type="submission" date="2023-07" db="EMBL/GenBank/DDBJ databases">
        <title>Sorghum-associated microbial communities from plants grown in Nebraska, USA.</title>
        <authorList>
            <person name="Schachtman D."/>
        </authorList>
    </citation>
    <scope>NUCLEOTIDE SEQUENCE</scope>
    <source>
        <strain evidence="1">DS2114</strain>
    </source>
</reference>
<dbReference type="Proteomes" id="UP001184828">
    <property type="component" value="Unassembled WGS sequence"/>
</dbReference>
<proteinExistence type="predicted"/>
<accession>A0AAE4C0Z1</accession>
<evidence type="ECO:0000313" key="2">
    <source>
        <dbReference type="Proteomes" id="UP001184828"/>
    </source>
</evidence>
<name>A0AAE4C0Z1_VARPD</name>
<evidence type="ECO:0000313" key="1">
    <source>
        <dbReference type="EMBL" id="MDR6429662.1"/>
    </source>
</evidence>
<dbReference type="AlphaFoldDB" id="A0AAE4C0Z1"/>